<comment type="subcellular location">
    <subcellularLocation>
        <location evidence="1">Cell membrane</location>
        <topology evidence="1">Multi-pass membrane protein</topology>
    </subcellularLocation>
</comment>
<keyword evidence="8" id="KW-1185">Reference proteome</keyword>
<evidence type="ECO:0000256" key="5">
    <source>
        <dbReference type="ARBA" id="ARBA00023136"/>
    </source>
</evidence>
<evidence type="ECO:0000256" key="1">
    <source>
        <dbReference type="ARBA" id="ARBA00004651"/>
    </source>
</evidence>
<keyword evidence="2" id="KW-1003">Cell membrane</keyword>
<dbReference type="RefSeq" id="WP_306019677.1">
    <property type="nucleotide sequence ID" value="NZ_CP129013.1"/>
</dbReference>
<dbReference type="SUPFAM" id="SSF103473">
    <property type="entry name" value="MFS general substrate transporter"/>
    <property type="match status" value="1"/>
</dbReference>
<keyword evidence="4 6" id="KW-1133">Transmembrane helix</keyword>
<dbReference type="PANTHER" id="PTHR23513">
    <property type="entry name" value="INTEGRAL MEMBRANE EFFLUX PROTEIN-RELATED"/>
    <property type="match status" value="1"/>
</dbReference>
<keyword evidence="3 6" id="KW-0812">Transmembrane</keyword>
<dbReference type="InterPro" id="IPR036259">
    <property type="entry name" value="MFS_trans_sf"/>
</dbReference>
<evidence type="ECO:0000313" key="7">
    <source>
        <dbReference type="EMBL" id="WLR42053.1"/>
    </source>
</evidence>
<protein>
    <submittedName>
        <fullName evidence="7">MFS transporter</fullName>
    </submittedName>
</protein>
<dbReference type="Gene3D" id="1.20.1250.20">
    <property type="entry name" value="MFS general substrate transporter like domains"/>
    <property type="match status" value="1"/>
</dbReference>
<dbReference type="InterPro" id="IPR011701">
    <property type="entry name" value="MFS"/>
</dbReference>
<evidence type="ECO:0000256" key="6">
    <source>
        <dbReference type="SAM" id="Phobius"/>
    </source>
</evidence>
<dbReference type="EMBL" id="CP129013">
    <property type="protein sequence ID" value="WLR42053.1"/>
    <property type="molecule type" value="Genomic_DNA"/>
</dbReference>
<dbReference type="Pfam" id="PF07690">
    <property type="entry name" value="MFS_1"/>
    <property type="match status" value="1"/>
</dbReference>
<feature type="transmembrane region" description="Helical" evidence="6">
    <location>
        <begin position="44"/>
        <end position="63"/>
    </location>
</feature>
<dbReference type="Proteomes" id="UP001197974">
    <property type="component" value="Chromosome"/>
</dbReference>
<evidence type="ECO:0000256" key="3">
    <source>
        <dbReference type="ARBA" id="ARBA00022692"/>
    </source>
</evidence>
<dbReference type="PANTHER" id="PTHR23513:SF6">
    <property type="entry name" value="MAJOR FACILITATOR SUPERFAMILY ASSOCIATED DOMAIN-CONTAINING PROTEIN"/>
    <property type="match status" value="1"/>
</dbReference>
<sequence length="251" mass="27814">MLSLPAGVWVEKRSKKKIALTAELVRTITMTLLVFVILFDEFNILIICSILFISGMAGLFFKISLNSITPQIAGRDRLIEAHNYLEGADAVSTLVGPLLAGLMLSTIGAAATLGIDALTFLLSFLSICALRFIEKEPINQAELKEKSSLKEGLAGINLLFSTKIHRFISFNHTVLNFTTHAVVLLVVITAKQHLQLSPTQTGILLSGAGIWRSIHHDCRWTTSVMDHVIIISCLLHYYGFSQRYRRAFITD</sequence>
<evidence type="ECO:0000256" key="2">
    <source>
        <dbReference type="ARBA" id="ARBA00022475"/>
    </source>
</evidence>
<proteinExistence type="predicted"/>
<evidence type="ECO:0000256" key="4">
    <source>
        <dbReference type="ARBA" id="ARBA00022989"/>
    </source>
</evidence>
<gene>
    <name evidence="7" type="ORF">LC087_14935</name>
</gene>
<keyword evidence="5 6" id="KW-0472">Membrane</keyword>
<name>A0ABY9JTH7_9BACI</name>
<feature type="transmembrane region" description="Helical" evidence="6">
    <location>
        <begin position="20"/>
        <end position="38"/>
    </location>
</feature>
<reference evidence="7 8" key="1">
    <citation type="submission" date="2023-06" db="EMBL/GenBank/DDBJ databases">
        <title>Five Gram-positive bacteria isolated from mangrove sediments in Shenzhen, Guangdong, China.</title>
        <authorList>
            <person name="Yu S."/>
            <person name="Zheng W."/>
            <person name="Huang Y."/>
        </authorList>
    </citation>
    <scope>NUCLEOTIDE SEQUENCE [LARGE SCALE GENOMIC DNA]</scope>
    <source>
        <strain evidence="7 8">SaN35-3</strain>
    </source>
</reference>
<feature type="transmembrane region" description="Helical" evidence="6">
    <location>
        <begin position="110"/>
        <end position="133"/>
    </location>
</feature>
<organism evidence="7 8">
    <name type="scientific">Bacillus carboniphilus</name>
    <dbReference type="NCBI Taxonomy" id="86663"/>
    <lineage>
        <taxon>Bacteria</taxon>
        <taxon>Bacillati</taxon>
        <taxon>Bacillota</taxon>
        <taxon>Bacilli</taxon>
        <taxon>Bacillales</taxon>
        <taxon>Bacillaceae</taxon>
        <taxon>Bacillus</taxon>
    </lineage>
</organism>
<accession>A0ABY9JTH7</accession>
<evidence type="ECO:0000313" key="8">
    <source>
        <dbReference type="Proteomes" id="UP001197974"/>
    </source>
</evidence>